<keyword evidence="3" id="KW-1185">Reference proteome</keyword>
<feature type="chain" id="PRO_5009297470" description="Carbohydrate binding domain-containing protein" evidence="1">
    <location>
        <begin position="37"/>
        <end position="466"/>
    </location>
</feature>
<dbReference type="Gene3D" id="2.60.120.260">
    <property type="entry name" value="Galactose-binding domain-like"/>
    <property type="match status" value="1"/>
</dbReference>
<keyword evidence="1" id="KW-0732">Signal</keyword>
<accession>A0A1H6EUQ6</accession>
<evidence type="ECO:0000313" key="2">
    <source>
        <dbReference type="EMBL" id="SEH01113.1"/>
    </source>
</evidence>
<evidence type="ECO:0000256" key="1">
    <source>
        <dbReference type="SAM" id="SignalP"/>
    </source>
</evidence>
<feature type="signal peptide" evidence="1">
    <location>
        <begin position="1"/>
        <end position="36"/>
    </location>
</feature>
<evidence type="ECO:0008006" key="4">
    <source>
        <dbReference type="Google" id="ProtNLM"/>
    </source>
</evidence>
<dbReference type="EMBL" id="FNVT01000019">
    <property type="protein sequence ID" value="SEH01113.1"/>
    <property type="molecule type" value="Genomic_DNA"/>
</dbReference>
<name>A0A1H6EUQ6_9ACTN</name>
<sequence length="466" mass="50335">MKRGISSMLPSRLNRLLSVIAASVLAVAAMVAPARAAAFDPIGTEPVAPYALPADTALPQRGCTTTLADPKNAAGSIQAVQVIYAWHEGNGNNYEMYAERIARIVDRMDWLLDESTNYDQHINLSCRTGHATGTYSGYARALVVPEKIENGVIGGETDPFVIADDLAAAGYDSGNRRYLVFEDFNGTATAHCGPVCVATTDDWDSATMMHELIHLHDVDHAKVSEVPNSFSLNDVMISQYNDWQIDQEFNTYYDPSETSALFYTSSYPDTRKVNLASFPPFTTPVCCDVGYSNDALTAQERTIESDAPYGFPTGFTVTGGGWMQVTPPGADGQVSARYYDGRRSLTMNVQAHAEGLVSVTRRPAVTAGQRYKFFARLTTGTSGDVKLRMSWYNASNTLLSASDSAVHSLSSGWQEYSVSAIAPAGAATVRLSVVSPAGQTFAYVLDSLQLNHCNNGRTTDGCRLNG</sequence>
<reference evidence="2 3" key="1">
    <citation type="submission" date="2016-10" db="EMBL/GenBank/DDBJ databases">
        <authorList>
            <person name="de Groot N.N."/>
        </authorList>
    </citation>
    <scope>NUCLEOTIDE SEQUENCE [LARGE SCALE GENOMIC DNA]</scope>
    <source>
        <strain evidence="2 3">CGMCC 4.7037</strain>
    </source>
</reference>
<gene>
    <name evidence="2" type="ORF">SAMN05444920_11943</name>
</gene>
<evidence type="ECO:0000313" key="3">
    <source>
        <dbReference type="Proteomes" id="UP000236732"/>
    </source>
</evidence>
<dbReference type="AlphaFoldDB" id="A0A1H6EUQ6"/>
<proteinExistence type="predicted"/>
<organism evidence="2 3">
    <name type="scientific">Nonomuraea solani</name>
    <dbReference type="NCBI Taxonomy" id="1144553"/>
    <lineage>
        <taxon>Bacteria</taxon>
        <taxon>Bacillati</taxon>
        <taxon>Actinomycetota</taxon>
        <taxon>Actinomycetes</taxon>
        <taxon>Streptosporangiales</taxon>
        <taxon>Streptosporangiaceae</taxon>
        <taxon>Nonomuraea</taxon>
    </lineage>
</organism>
<dbReference type="Proteomes" id="UP000236732">
    <property type="component" value="Unassembled WGS sequence"/>
</dbReference>
<protein>
    <recommendedName>
        <fullName evidence="4">Carbohydrate binding domain-containing protein</fullName>
    </recommendedName>
</protein>